<dbReference type="RefSeq" id="WP_191739193.1">
    <property type="nucleotide sequence ID" value="NZ_JACSQB010000035.1"/>
</dbReference>
<dbReference type="GO" id="GO:0008483">
    <property type="term" value="F:transaminase activity"/>
    <property type="evidence" value="ECO:0007669"/>
    <property type="project" value="UniProtKB-KW"/>
</dbReference>
<feature type="domain" description="Aminotransferase class V" evidence="6">
    <location>
        <begin position="31"/>
        <end position="422"/>
    </location>
</feature>
<sequence length="449" mass="50996">MSSKYNNVYRKLVVGVNTKVPLIDGTLVNSINFDNAATTPPLFCVLDDIIHFSPYYSSIHRGEGYKSQVSTNLYEETRDVVGRFVNYDPDYMQTIFVKNCSEAINKLCNILYEKEDDDKVILSSYMEHHSNDLPWREKYKVDYINVDTFGNLDINDLENKLIKYQGNIKLVTITGASNVTGHKNDIYSISRLVHKYDCKLLVDGAQLVPHAPVDLRPFYSEDHIDFIAFSGHKIYAPFGSGVLIGSKEVFEHYHPDHVGGGTISFVTPDYVRWASSPDKHEAGSPNVIGALAMASSVKKLSSLGMNNLENYERYLTEYATTNLLSIPHVVIYGDYLNFHNKVSIISFNISGIHHGILAKILSYEFGIAVRSGCFCAQPYMQKLLNVSQEEINRNMSLPKEVYPGTVRISFGMYNTIGEIDRFLYAINKISLNRGYYIRKYRDIKRTLLD</sequence>
<dbReference type="InterPro" id="IPR015421">
    <property type="entry name" value="PyrdxlP-dep_Trfase_major"/>
</dbReference>
<evidence type="ECO:0000256" key="3">
    <source>
        <dbReference type="ARBA" id="ARBA00022898"/>
    </source>
</evidence>
<evidence type="ECO:0000259" key="6">
    <source>
        <dbReference type="Pfam" id="PF00266"/>
    </source>
</evidence>
<evidence type="ECO:0000313" key="8">
    <source>
        <dbReference type="Proteomes" id="UP000627166"/>
    </source>
</evidence>
<comment type="catalytic activity">
    <reaction evidence="4">
        <text>(sulfur carrier)-H + L-cysteine = (sulfur carrier)-SH + L-alanine</text>
        <dbReference type="Rhea" id="RHEA:43892"/>
        <dbReference type="Rhea" id="RHEA-COMP:14737"/>
        <dbReference type="Rhea" id="RHEA-COMP:14739"/>
        <dbReference type="ChEBI" id="CHEBI:29917"/>
        <dbReference type="ChEBI" id="CHEBI:35235"/>
        <dbReference type="ChEBI" id="CHEBI:57972"/>
        <dbReference type="ChEBI" id="CHEBI:64428"/>
        <dbReference type="EC" id="2.8.1.7"/>
    </reaction>
</comment>
<reference evidence="7 8" key="1">
    <citation type="submission" date="2020-08" db="EMBL/GenBank/DDBJ databases">
        <title>A Genomic Blueprint of the Chicken Gut Microbiome.</title>
        <authorList>
            <person name="Gilroy R."/>
            <person name="Ravi A."/>
            <person name="Getino M."/>
            <person name="Pursley I."/>
            <person name="Horton D.L."/>
            <person name="Alikhan N.-F."/>
            <person name="Baker D."/>
            <person name="Gharbi K."/>
            <person name="Hall N."/>
            <person name="Watson M."/>
            <person name="Adriaenssens E.M."/>
            <person name="Foster-Nyarko E."/>
            <person name="Jarju S."/>
            <person name="Secka A."/>
            <person name="Antonio M."/>
            <person name="Oren A."/>
            <person name="Chaudhuri R."/>
            <person name="La Ragione R.M."/>
            <person name="Hildebrand F."/>
            <person name="Pallen M.J."/>
        </authorList>
    </citation>
    <scope>NUCLEOTIDE SEQUENCE [LARGE SCALE GENOMIC DNA]</scope>
    <source>
        <strain evidence="7 8">N37</strain>
    </source>
</reference>
<dbReference type="EMBL" id="JACSQB010000035">
    <property type="protein sequence ID" value="MBD8046220.1"/>
    <property type="molecule type" value="Genomic_DNA"/>
</dbReference>
<dbReference type="Proteomes" id="UP000627166">
    <property type="component" value="Unassembled WGS sequence"/>
</dbReference>
<protein>
    <submittedName>
        <fullName evidence="7">Aminotransferase class V-fold PLP-dependent enzyme</fullName>
    </submittedName>
</protein>
<dbReference type="Gene3D" id="3.40.640.10">
    <property type="entry name" value="Type I PLP-dependent aspartate aminotransferase-like (Major domain)"/>
    <property type="match status" value="1"/>
</dbReference>
<evidence type="ECO:0000256" key="5">
    <source>
        <dbReference type="RuleBase" id="RU004504"/>
    </source>
</evidence>
<evidence type="ECO:0000256" key="4">
    <source>
        <dbReference type="ARBA" id="ARBA00050776"/>
    </source>
</evidence>
<dbReference type="PROSITE" id="PS00595">
    <property type="entry name" value="AA_TRANSFER_CLASS_5"/>
    <property type="match status" value="1"/>
</dbReference>
<dbReference type="PANTHER" id="PTHR43586:SF8">
    <property type="entry name" value="CYSTEINE DESULFURASE 1, CHLOROPLASTIC"/>
    <property type="match status" value="1"/>
</dbReference>
<keyword evidence="7" id="KW-0808">Transferase</keyword>
<gene>
    <name evidence="7" type="ORF">H9637_04040</name>
</gene>
<comment type="cofactor">
    <cofactor evidence="1 5">
        <name>pyridoxal 5'-phosphate</name>
        <dbReference type="ChEBI" id="CHEBI:597326"/>
    </cofactor>
</comment>
<keyword evidence="3" id="KW-0663">Pyridoxal phosphate</keyword>
<dbReference type="Pfam" id="PF00266">
    <property type="entry name" value="Aminotran_5"/>
    <property type="match status" value="1"/>
</dbReference>
<evidence type="ECO:0000256" key="1">
    <source>
        <dbReference type="ARBA" id="ARBA00001933"/>
    </source>
</evidence>
<name>A0ABR8YPQ2_9CLOT</name>
<accession>A0ABR8YPQ2</accession>
<dbReference type="SUPFAM" id="SSF53383">
    <property type="entry name" value="PLP-dependent transferases"/>
    <property type="match status" value="1"/>
</dbReference>
<proteinExistence type="inferred from homology"/>
<evidence type="ECO:0000313" key="7">
    <source>
        <dbReference type="EMBL" id="MBD8046220.1"/>
    </source>
</evidence>
<dbReference type="InterPro" id="IPR015422">
    <property type="entry name" value="PyrdxlP-dep_Trfase_small"/>
</dbReference>
<dbReference type="Gene3D" id="3.90.1150.10">
    <property type="entry name" value="Aspartate Aminotransferase, domain 1"/>
    <property type="match status" value="1"/>
</dbReference>
<comment type="caution">
    <text evidence="7">The sequence shown here is derived from an EMBL/GenBank/DDBJ whole genome shotgun (WGS) entry which is preliminary data.</text>
</comment>
<dbReference type="InterPro" id="IPR020578">
    <property type="entry name" value="Aminotrans_V_PyrdxlP_BS"/>
</dbReference>
<dbReference type="PANTHER" id="PTHR43586">
    <property type="entry name" value="CYSTEINE DESULFURASE"/>
    <property type="match status" value="1"/>
</dbReference>
<evidence type="ECO:0000256" key="2">
    <source>
        <dbReference type="ARBA" id="ARBA00010447"/>
    </source>
</evidence>
<keyword evidence="8" id="KW-1185">Reference proteome</keyword>
<dbReference type="InterPro" id="IPR015424">
    <property type="entry name" value="PyrdxlP-dep_Trfase"/>
</dbReference>
<comment type="similarity">
    <text evidence="2">Belongs to the class-V pyridoxal-phosphate-dependent aminotransferase family. Csd subfamily.</text>
</comment>
<keyword evidence="7" id="KW-0032">Aminotransferase</keyword>
<dbReference type="InterPro" id="IPR000192">
    <property type="entry name" value="Aminotrans_V_dom"/>
</dbReference>
<organism evidence="7 8">
    <name type="scientific">Clostridium faecium</name>
    <dbReference type="NCBI Taxonomy" id="2762223"/>
    <lineage>
        <taxon>Bacteria</taxon>
        <taxon>Bacillati</taxon>
        <taxon>Bacillota</taxon>
        <taxon>Clostridia</taxon>
        <taxon>Eubacteriales</taxon>
        <taxon>Clostridiaceae</taxon>
        <taxon>Clostridium</taxon>
    </lineage>
</organism>